<gene>
    <name evidence="1" type="primary">84</name>
    <name evidence="1" type="ORF">PBI_JUSTASIGH_84</name>
</gene>
<protein>
    <submittedName>
        <fullName evidence="1">Uncharacterized protein</fullName>
    </submittedName>
</protein>
<reference evidence="1" key="1">
    <citation type="submission" date="2024-04" db="EMBL/GenBank/DDBJ databases">
        <authorList>
            <person name="Asai D.J."/>
            <person name="Lewis C.M."/>
            <person name="Viland M.D."/>
            <person name="Garlena R.A."/>
            <person name="Russell D.A."/>
            <person name="Jacobs-Sera D."/>
            <person name="Hatfull G.F."/>
        </authorList>
    </citation>
    <scope>NUCLEOTIDE SEQUENCE</scope>
</reference>
<organism evidence="1">
    <name type="scientific">Mycobacterium phage JustASigh</name>
    <dbReference type="NCBI Taxonomy" id="3158894"/>
    <lineage>
        <taxon>Viruses</taxon>
        <taxon>Duplodnaviria</taxon>
        <taxon>Heunggongvirae</taxon>
        <taxon>Uroviricota</taxon>
        <taxon>Caudoviricetes</taxon>
    </lineage>
</organism>
<evidence type="ECO:0000313" key="1">
    <source>
        <dbReference type="EMBL" id="XCH43062.1"/>
    </source>
</evidence>
<sequence>MNDGLSLCTITLCGVCHYAIVLRRFKVDREVYGAREADLWTHMGQSGCGMHDAEEPRFLIPVVTADYTDYLAKWTGQR</sequence>
<proteinExistence type="predicted"/>
<dbReference type="EMBL" id="PP750961">
    <property type="protein sequence ID" value="XCH43062.1"/>
    <property type="molecule type" value="Genomic_DNA"/>
</dbReference>
<accession>A0AAU8GN48</accession>
<name>A0AAU8GN48_9CAUD</name>